<dbReference type="AlphaFoldDB" id="L1J861"/>
<sequence length="76" mass="8342">MFALLEACRLKACAVNDAAELQAVKPARMMEMASVHVGVDNDYSFSGPKAEEALLAKSRVHGNRLPRFLLSSTRSY</sequence>
<dbReference type="HOGENOM" id="CLU_2659782_0_0_1"/>
<gene>
    <name evidence="1" type="ORF">GUITHDRAFT_152986</name>
</gene>
<dbReference type="KEGG" id="gtt:GUITHDRAFT_152986"/>
<reference evidence="1 3" key="1">
    <citation type="journal article" date="2012" name="Nature">
        <title>Algal genomes reveal evolutionary mosaicism and the fate of nucleomorphs.</title>
        <authorList>
            <consortium name="DOE Joint Genome Institute"/>
            <person name="Curtis B.A."/>
            <person name="Tanifuji G."/>
            <person name="Burki F."/>
            <person name="Gruber A."/>
            <person name="Irimia M."/>
            <person name="Maruyama S."/>
            <person name="Arias M.C."/>
            <person name="Ball S.G."/>
            <person name="Gile G.H."/>
            <person name="Hirakawa Y."/>
            <person name="Hopkins J.F."/>
            <person name="Kuo A."/>
            <person name="Rensing S.A."/>
            <person name="Schmutz J."/>
            <person name="Symeonidi A."/>
            <person name="Elias M."/>
            <person name="Eveleigh R.J."/>
            <person name="Herman E.K."/>
            <person name="Klute M.J."/>
            <person name="Nakayama T."/>
            <person name="Obornik M."/>
            <person name="Reyes-Prieto A."/>
            <person name="Armbrust E.V."/>
            <person name="Aves S.J."/>
            <person name="Beiko R.G."/>
            <person name="Coutinho P."/>
            <person name="Dacks J.B."/>
            <person name="Durnford D.G."/>
            <person name="Fast N.M."/>
            <person name="Green B.R."/>
            <person name="Grisdale C.J."/>
            <person name="Hempel F."/>
            <person name="Henrissat B."/>
            <person name="Hoppner M.P."/>
            <person name="Ishida K."/>
            <person name="Kim E."/>
            <person name="Koreny L."/>
            <person name="Kroth P.G."/>
            <person name="Liu Y."/>
            <person name="Malik S.B."/>
            <person name="Maier U.G."/>
            <person name="McRose D."/>
            <person name="Mock T."/>
            <person name="Neilson J.A."/>
            <person name="Onodera N.T."/>
            <person name="Poole A.M."/>
            <person name="Pritham E.J."/>
            <person name="Richards T.A."/>
            <person name="Rocap G."/>
            <person name="Roy S.W."/>
            <person name="Sarai C."/>
            <person name="Schaack S."/>
            <person name="Shirato S."/>
            <person name="Slamovits C.H."/>
            <person name="Spencer D.F."/>
            <person name="Suzuki S."/>
            <person name="Worden A.Z."/>
            <person name="Zauner S."/>
            <person name="Barry K."/>
            <person name="Bell C."/>
            <person name="Bharti A.K."/>
            <person name="Crow J.A."/>
            <person name="Grimwood J."/>
            <person name="Kramer R."/>
            <person name="Lindquist E."/>
            <person name="Lucas S."/>
            <person name="Salamov A."/>
            <person name="McFadden G.I."/>
            <person name="Lane C.E."/>
            <person name="Keeling P.J."/>
            <person name="Gray M.W."/>
            <person name="Grigoriev I.V."/>
            <person name="Archibald J.M."/>
        </authorList>
    </citation>
    <scope>NUCLEOTIDE SEQUENCE</scope>
    <source>
        <strain evidence="1 3">CCMP2712</strain>
    </source>
</reference>
<evidence type="ECO:0000313" key="1">
    <source>
        <dbReference type="EMBL" id="EKX44527.1"/>
    </source>
</evidence>
<keyword evidence="3" id="KW-1185">Reference proteome</keyword>
<dbReference type="Proteomes" id="UP000011087">
    <property type="component" value="Unassembled WGS sequence"/>
</dbReference>
<accession>L1J861</accession>
<dbReference type="PaxDb" id="55529-EKX44527"/>
<evidence type="ECO:0000313" key="2">
    <source>
        <dbReference type="EnsemblProtists" id="EKX44527"/>
    </source>
</evidence>
<organism evidence="1">
    <name type="scientific">Guillardia theta (strain CCMP2712)</name>
    <name type="common">Cryptophyte</name>
    <dbReference type="NCBI Taxonomy" id="905079"/>
    <lineage>
        <taxon>Eukaryota</taxon>
        <taxon>Cryptophyceae</taxon>
        <taxon>Pyrenomonadales</taxon>
        <taxon>Geminigeraceae</taxon>
        <taxon>Guillardia</taxon>
    </lineage>
</organism>
<evidence type="ECO:0000313" key="3">
    <source>
        <dbReference type="Proteomes" id="UP000011087"/>
    </source>
</evidence>
<proteinExistence type="predicted"/>
<reference evidence="2" key="3">
    <citation type="submission" date="2016-03" db="UniProtKB">
        <authorList>
            <consortium name="EnsemblProtists"/>
        </authorList>
    </citation>
    <scope>IDENTIFICATION</scope>
</reference>
<protein>
    <submittedName>
        <fullName evidence="1 2">Uncharacterized protein</fullName>
    </submittedName>
</protein>
<reference evidence="3" key="2">
    <citation type="submission" date="2012-11" db="EMBL/GenBank/DDBJ databases">
        <authorList>
            <person name="Kuo A."/>
            <person name="Curtis B.A."/>
            <person name="Tanifuji G."/>
            <person name="Burki F."/>
            <person name="Gruber A."/>
            <person name="Irimia M."/>
            <person name="Maruyama S."/>
            <person name="Arias M.C."/>
            <person name="Ball S.G."/>
            <person name="Gile G.H."/>
            <person name="Hirakawa Y."/>
            <person name="Hopkins J.F."/>
            <person name="Rensing S.A."/>
            <person name="Schmutz J."/>
            <person name="Symeonidi A."/>
            <person name="Elias M."/>
            <person name="Eveleigh R.J."/>
            <person name="Herman E.K."/>
            <person name="Klute M.J."/>
            <person name="Nakayama T."/>
            <person name="Obornik M."/>
            <person name="Reyes-Prieto A."/>
            <person name="Armbrust E.V."/>
            <person name="Aves S.J."/>
            <person name="Beiko R.G."/>
            <person name="Coutinho P."/>
            <person name="Dacks J.B."/>
            <person name="Durnford D.G."/>
            <person name="Fast N.M."/>
            <person name="Green B.R."/>
            <person name="Grisdale C."/>
            <person name="Hempe F."/>
            <person name="Henrissat B."/>
            <person name="Hoppner M.P."/>
            <person name="Ishida K.-I."/>
            <person name="Kim E."/>
            <person name="Koreny L."/>
            <person name="Kroth P.G."/>
            <person name="Liu Y."/>
            <person name="Malik S.-B."/>
            <person name="Maier U.G."/>
            <person name="McRose D."/>
            <person name="Mock T."/>
            <person name="Neilson J.A."/>
            <person name="Onodera N.T."/>
            <person name="Poole A.M."/>
            <person name="Pritham E.J."/>
            <person name="Richards T.A."/>
            <person name="Rocap G."/>
            <person name="Roy S.W."/>
            <person name="Sarai C."/>
            <person name="Schaack S."/>
            <person name="Shirato S."/>
            <person name="Slamovits C.H."/>
            <person name="Spencer D.F."/>
            <person name="Suzuki S."/>
            <person name="Worden A.Z."/>
            <person name="Zauner S."/>
            <person name="Barry K."/>
            <person name="Bell C."/>
            <person name="Bharti A.K."/>
            <person name="Crow J.A."/>
            <person name="Grimwood J."/>
            <person name="Kramer R."/>
            <person name="Lindquist E."/>
            <person name="Lucas S."/>
            <person name="Salamov A."/>
            <person name="McFadden G.I."/>
            <person name="Lane C.E."/>
            <person name="Keeling P.J."/>
            <person name="Gray M.W."/>
            <person name="Grigoriev I.V."/>
            <person name="Archibald J.M."/>
        </authorList>
    </citation>
    <scope>NUCLEOTIDE SEQUENCE</scope>
    <source>
        <strain evidence="3">CCMP2712</strain>
    </source>
</reference>
<dbReference type="RefSeq" id="XP_005831507.1">
    <property type="nucleotide sequence ID" value="XM_005831450.1"/>
</dbReference>
<dbReference type="EnsemblProtists" id="EKX44527">
    <property type="protein sequence ID" value="EKX44527"/>
    <property type="gene ID" value="GUITHDRAFT_152986"/>
</dbReference>
<dbReference type="GeneID" id="17301091"/>
<name>L1J861_GUITC</name>
<dbReference type="EMBL" id="JH993004">
    <property type="protein sequence ID" value="EKX44527.1"/>
    <property type="molecule type" value="Genomic_DNA"/>
</dbReference>